<dbReference type="AlphaFoldDB" id="A0A0D3I3G1"/>
<dbReference type="InterPro" id="IPR013584">
    <property type="entry name" value="RAP"/>
</dbReference>
<dbReference type="RefSeq" id="XP_005758225.1">
    <property type="nucleotide sequence ID" value="XM_005758168.1"/>
</dbReference>
<dbReference type="GO" id="GO:0003723">
    <property type="term" value="F:RNA binding"/>
    <property type="evidence" value="ECO:0007669"/>
    <property type="project" value="TreeGrafter"/>
</dbReference>
<dbReference type="OMA" id="LWAWANF"/>
<dbReference type="PROSITE" id="PS51286">
    <property type="entry name" value="RAP"/>
    <property type="match status" value="1"/>
</dbReference>
<dbReference type="EnsemblProtists" id="EOD05796">
    <property type="protein sequence ID" value="EOD05796"/>
    <property type="gene ID" value="EMIHUDRAFT_219896"/>
</dbReference>
<protein>
    <recommendedName>
        <fullName evidence="1">RAP domain-containing protein</fullName>
    </recommendedName>
</protein>
<reference evidence="3" key="1">
    <citation type="journal article" date="2013" name="Nature">
        <title>Pan genome of the phytoplankton Emiliania underpins its global distribution.</title>
        <authorList>
            <person name="Read B.A."/>
            <person name="Kegel J."/>
            <person name="Klute M.J."/>
            <person name="Kuo A."/>
            <person name="Lefebvre S.C."/>
            <person name="Maumus F."/>
            <person name="Mayer C."/>
            <person name="Miller J."/>
            <person name="Monier A."/>
            <person name="Salamov A."/>
            <person name="Young J."/>
            <person name="Aguilar M."/>
            <person name="Claverie J.M."/>
            <person name="Frickenhaus S."/>
            <person name="Gonzalez K."/>
            <person name="Herman E.K."/>
            <person name="Lin Y.C."/>
            <person name="Napier J."/>
            <person name="Ogata H."/>
            <person name="Sarno A.F."/>
            <person name="Shmutz J."/>
            <person name="Schroeder D."/>
            <person name="de Vargas C."/>
            <person name="Verret F."/>
            <person name="von Dassow P."/>
            <person name="Valentin K."/>
            <person name="Van de Peer Y."/>
            <person name="Wheeler G."/>
            <person name="Dacks J.B."/>
            <person name="Delwiche C.F."/>
            <person name="Dyhrman S.T."/>
            <person name="Glockner G."/>
            <person name="John U."/>
            <person name="Richards T."/>
            <person name="Worden A.Z."/>
            <person name="Zhang X."/>
            <person name="Grigoriev I.V."/>
            <person name="Allen A.E."/>
            <person name="Bidle K."/>
            <person name="Borodovsky M."/>
            <person name="Bowler C."/>
            <person name="Brownlee C."/>
            <person name="Cock J.M."/>
            <person name="Elias M."/>
            <person name="Gladyshev V.N."/>
            <person name="Groth M."/>
            <person name="Guda C."/>
            <person name="Hadaegh A."/>
            <person name="Iglesias-Rodriguez M.D."/>
            <person name="Jenkins J."/>
            <person name="Jones B.M."/>
            <person name="Lawson T."/>
            <person name="Leese F."/>
            <person name="Lindquist E."/>
            <person name="Lobanov A."/>
            <person name="Lomsadze A."/>
            <person name="Malik S.B."/>
            <person name="Marsh M.E."/>
            <person name="Mackinder L."/>
            <person name="Mock T."/>
            <person name="Mueller-Roeber B."/>
            <person name="Pagarete A."/>
            <person name="Parker M."/>
            <person name="Probert I."/>
            <person name="Quesneville H."/>
            <person name="Raines C."/>
            <person name="Rensing S.A."/>
            <person name="Riano-Pachon D.M."/>
            <person name="Richier S."/>
            <person name="Rokitta S."/>
            <person name="Shiraiwa Y."/>
            <person name="Soanes D.M."/>
            <person name="van der Giezen M."/>
            <person name="Wahlund T.M."/>
            <person name="Williams B."/>
            <person name="Wilson W."/>
            <person name="Wolfe G."/>
            <person name="Wurch L.L."/>
        </authorList>
    </citation>
    <scope>NUCLEOTIDE SEQUENCE</scope>
</reference>
<dbReference type="GO" id="GO:0005759">
    <property type="term" value="C:mitochondrial matrix"/>
    <property type="evidence" value="ECO:0007669"/>
    <property type="project" value="TreeGrafter"/>
</dbReference>
<dbReference type="Pfam" id="PF08373">
    <property type="entry name" value="RAP"/>
    <property type="match status" value="1"/>
</dbReference>
<dbReference type="SMART" id="SM00952">
    <property type="entry name" value="RAP"/>
    <property type="match status" value="1"/>
</dbReference>
<proteinExistence type="predicted"/>
<dbReference type="KEGG" id="ehx:EMIHUDRAFT_219896"/>
<dbReference type="GO" id="GO:0035770">
    <property type="term" value="C:ribonucleoprotein granule"/>
    <property type="evidence" value="ECO:0007669"/>
    <property type="project" value="TreeGrafter"/>
</dbReference>
<name>A0A0D3I3G1_EMIH1</name>
<evidence type="ECO:0000313" key="2">
    <source>
        <dbReference type="EnsemblProtists" id="EOD05796"/>
    </source>
</evidence>
<feature type="domain" description="RAP" evidence="1">
    <location>
        <begin position="723"/>
        <end position="784"/>
    </location>
</feature>
<dbReference type="PANTHER" id="PTHR21228:SF40">
    <property type="entry name" value="LD45607P"/>
    <property type="match status" value="1"/>
</dbReference>
<dbReference type="Proteomes" id="UP000013827">
    <property type="component" value="Unassembled WGS sequence"/>
</dbReference>
<dbReference type="GO" id="GO:0044528">
    <property type="term" value="P:regulation of mitochondrial mRNA stability"/>
    <property type="evidence" value="ECO:0007669"/>
    <property type="project" value="TreeGrafter"/>
</dbReference>
<dbReference type="PANTHER" id="PTHR21228">
    <property type="entry name" value="FAST LEU-RICH DOMAIN-CONTAINING"/>
    <property type="match status" value="1"/>
</dbReference>
<dbReference type="GO" id="GO:0000963">
    <property type="term" value="P:mitochondrial RNA processing"/>
    <property type="evidence" value="ECO:0007669"/>
    <property type="project" value="TreeGrafter"/>
</dbReference>
<sequence>MSARDWASLRRDVACVVSRSKGRPAAPPAASSRAHSADVELLRHIQGCTSAEAAIGCFEQHADELNIRHVSEIFKHIADDRRSRRQCGPPARVLEAARQLVRACGKRDLRNLAFLACHISKACKGTELSIEAKALFRAIVEVAVRHVECIRGSEMAVLTHGVATADMKAPWTRTLLCTLTEHPCTGEQLRHMKTKELSNFVWVLSQVGGEGVHAFLVDAVPVITTSFLDELTSWDASQLAYAYAKAGCRAEPLFEALAARAPSLLPHARSVQDIANLLWAFAWLELPFEEPFVATCRCASRRCQELNEQETATVMWAMSSRRLVLRSLWRDGSVSTDLDRFLDSMAMVVLGKLDSGQIRCGEALAKIAFGFSNLLCTDAGSHWRLFEAIAEVAARSLKQRSGSLTAQDAAWLAMTFAWTKFRSRAYDDYFVALSNAVPSLFSRGYVPQNIGNLAWAAARYARVRDSARATTVSSPFEWHHRIFDGIASLDFERMQHLGLMDIAAITHGLACGGYAHFACLQQLSHRLTDLLAETSGDAVADAVEVSLIAWSYAVSSAAAGPALLEQTFAVLAAAALRLVSAFSLKGLCRLAWSLAVADFDHPALLSACHERLVSLLDSDGLRAEDCGGERMMGLREVDAGHAAAGQLQQWQLWAEYELHRPNLLLPSRHRAQVHEEAVSQLLQSLDTSRLQADVGDHLEQPYASEHILPQGYSLDWARPEEKIAIEVDGPWHFMRMHTGEHVPTGATILKLRQLRALGWLVVSVPYYEWRRLGVGEAREGDAREDLEALRCEYLRDKVAAARPLLK</sequence>
<accession>A0A0D3I3G1</accession>
<reference evidence="2" key="2">
    <citation type="submission" date="2024-10" db="UniProtKB">
        <authorList>
            <consortium name="EnsemblProtists"/>
        </authorList>
    </citation>
    <scope>IDENTIFICATION</scope>
</reference>
<dbReference type="HOGENOM" id="CLU_349661_0_0_1"/>
<dbReference type="GeneID" id="17251886"/>
<keyword evidence="3" id="KW-1185">Reference proteome</keyword>
<dbReference type="PaxDb" id="2903-EOD05796"/>
<evidence type="ECO:0000313" key="3">
    <source>
        <dbReference type="Proteomes" id="UP000013827"/>
    </source>
</evidence>
<evidence type="ECO:0000259" key="1">
    <source>
        <dbReference type="PROSITE" id="PS51286"/>
    </source>
</evidence>
<dbReference type="InterPro" id="IPR050870">
    <property type="entry name" value="FAST_kinase"/>
</dbReference>
<organism evidence="2 3">
    <name type="scientific">Emiliania huxleyi (strain CCMP1516)</name>
    <dbReference type="NCBI Taxonomy" id="280463"/>
    <lineage>
        <taxon>Eukaryota</taxon>
        <taxon>Haptista</taxon>
        <taxon>Haptophyta</taxon>
        <taxon>Prymnesiophyceae</taxon>
        <taxon>Isochrysidales</taxon>
        <taxon>Noelaerhabdaceae</taxon>
        <taxon>Emiliania</taxon>
    </lineage>
</organism>